<dbReference type="AlphaFoldDB" id="A0A1F4WJG2"/>
<dbReference type="Proteomes" id="UP000179113">
    <property type="component" value="Unassembled WGS sequence"/>
</dbReference>
<gene>
    <name evidence="1" type="ORF">A2415_03145</name>
</gene>
<dbReference type="EMBL" id="MEWA01000019">
    <property type="protein sequence ID" value="OGC69547.1"/>
    <property type="molecule type" value="Genomic_DNA"/>
</dbReference>
<protein>
    <recommendedName>
        <fullName evidence="3">RiboL-PSP-HEPN domain-containing protein</fullName>
    </recommendedName>
</protein>
<evidence type="ECO:0008006" key="3">
    <source>
        <dbReference type="Google" id="ProtNLM"/>
    </source>
</evidence>
<evidence type="ECO:0000313" key="2">
    <source>
        <dbReference type="Proteomes" id="UP000179113"/>
    </source>
</evidence>
<evidence type="ECO:0000313" key="1">
    <source>
        <dbReference type="EMBL" id="OGC69547.1"/>
    </source>
</evidence>
<proteinExistence type="predicted"/>
<sequence length="226" mass="26766">MAQTYKSLQSIKNFRKTLKKASNHIYSIENSLVASYRMIEYLEKYNIKVPKKMGMLRKNDEREVFLYEIAFIGAYASFEHFMYDFLYDLFRKYPNALCNEKLFSYEEIRNFKRITNLKNFIADKLAVAKSYDIDEWIKVVEGFGINMFNDEEDSKMLKFLNILRNDLLHAGGTTSSATLEKVKKTFNRSVDYSQMRKRHEIFDDCKKLFISSIALFNKIIKNIESS</sequence>
<name>A0A1F4WJG2_UNCKA</name>
<organism evidence="1 2">
    <name type="scientific">candidate division WWE3 bacterium RIFOXYC1_FULL_39_7</name>
    <dbReference type="NCBI Taxonomy" id="1802643"/>
    <lineage>
        <taxon>Bacteria</taxon>
        <taxon>Katanobacteria</taxon>
    </lineage>
</organism>
<reference evidence="1 2" key="1">
    <citation type="journal article" date="2016" name="Nat. Commun.">
        <title>Thousands of microbial genomes shed light on interconnected biogeochemical processes in an aquifer system.</title>
        <authorList>
            <person name="Anantharaman K."/>
            <person name="Brown C.T."/>
            <person name="Hug L.A."/>
            <person name="Sharon I."/>
            <person name="Castelle C.J."/>
            <person name="Probst A.J."/>
            <person name="Thomas B.C."/>
            <person name="Singh A."/>
            <person name="Wilkins M.J."/>
            <person name="Karaoz U."/>
            <person name="Brodie E.L."/>
            <person name="Williams K.H."/>
            <person name="Hubbard S.S."/>
            <person name="Banfield J.F."/>
        </authorList>
    </citation>
    <scope>NUCLEOTIDE SEQUENCE [LARGE SCALE GENOMIC DNA]</scope>
</reference>
<accession>A0A1F4WJG2</accession>
<comment type="caution">
    <text evidence="1">The sequence shown here is derived from an EMBL/GenBank/DDBJ whole genome shotgun (WGS) entry which is preliminary data.</text>
</comment>